<dbReference type="InterPro" id="IPR049892">
    <property type="entry name" value="AA9"/>
</dbReference>
<dbReference type="Proteomes" id="UP000813461">
    <property type="component" value="Unassembled WGS sequence"/>
</dbReference>
<dbReference type="PANTHER" id="PTHR33353:SF34">
    <property type="entry name" value="ENDO-BETA-1,4-GLUCANASE D"/>
    <property type="match status" value="1"/>
</dbReference>
<sequence length="274" mass="29793">MALSMRTALLILSLVTSILGHSHVDEIWAPNPSVHYNGWNPNYYDVTPYAGDTPGWYTENQGGNPLYPSDAKSYNIICAKRSSPANVSAPIAAGEIARVKWWQPGEWPPSHKGPVIDYIAACNGPCSSVNPTTLKFVKIAELGWIDNSRHEGFWAADALRDDDSSWNIRIPDGLKAGEYVLRHEIIALHLAHLAVGDGSYSPIGAEFYPQCVNLQITGDGTKTITGGVDARTLYTGAEPGLAYHTLHETNEHGNYIIPGPAIWSGALKRGSFRA</sequence>
<name>A0A8K0R4C5_9PLEO</name>
<comment type="subcellular location">
    <subcellularLocation>
        <location evidence="2">Secreted</location>
    </subcellularLocation>
</comment>
<keyword evidence="3" id="KW-0964">Secreted</keyword>
<dbReference type="EMBL" id="JAGMVJ010000011">
    <property type="protein sequence ID" value="KAH7086327.1"/>
    <property type="molecule type" value="Genomic_DNA"/>
</dbReference>
<comment type="cofactor">
    <cofactor evidence="1">
        <name>Cu(2+)</name>
        <dbReference type="ChEBI" id="CHEBI:29036"/>
    </cofactor>
</comment>
<organism evidence="7 8">
    <name type="scientific">Paraphoma chrysanthemicola</name>
    <dbReference type="NCBI Taxonomy" id="798071"/>
    <lineage>
        <taxon>Eukaryota</taxon>
        <taxon>Fungi</taxon>
        <taxon>Dikarya</taxon>
        <taxon>Ascomycota</taxon>
        <taxon>Pezizomycotina</taxon>
        <taxon>Dothideomycetes</taxon>
        <taxon>Pleosporomycetidae</taxon>
        <taxon>Pleosporales</taxon>
        <taxon>Pleosporineae</taxon>
        <taxon>Phaeosphaeriaceae</taxon>
        <taxon>Paraphoma</taxon>
    </lineage>
</organism>
<dbReference type="GO" id="GO:0016787">
    <property type="term" value="F:hydrolase activity"/>
    <property type="evidence" value="ECO:0007669"/>
    <property type="project" value="UniProtKB-KW"/>
</dbReference>
<feature type="domain" description="Auxiliary Activity family 9 catalytic" evidence="6">
    <location>
        <begin position="21"/>
        <end position="249"/>
    </location>
</feature>
<dbReference type="PANTHER" id="PTHR33353">
    <property type="entry name" value="PUTATIVE (AFU_ORTHOLOGUE AFUA_1G12560)-RELATED"/>
    <property type="match status" value="1"/>
</dbReference>
<evidence type="ECO:0000256" key="4">
    <source>
        <dbReference type="ARBA" id="ARBA00023157"/>
    </source>
</evidence>
<dbReference type="OrthoDB" id="4849160at2759"/>
<evidence type="ECO:0000256" key="5">
    <source>
        <dbReference type="SAM" id="SignalP"/>
    </source>
</evidence>
<evidence type="ECO:0000313" key="8">
    <source>
        <dbReference type="Proteomes" id="UP000813461"/>
    </source>
</evidence>
<feature type="chain" id="PRO_5035439630" evidence="5">
    <location>
        <begin position="21"/>
        <end position="274"/>
    </location>
</feature>
<dbReference type="CDD" id="cd21175">
    <property type="entry name" value="LPMO_AA9"/>
    <property type="match status" value="1"/>
</dbReference>
<evidence type="ECO:0000256" key="3">
    <source>
        <dbReference type="ARBA" id="ARBA00022525"/>
    </source>
</evidence>
<reference evidence="7" key="1">
    <citation type="journal article" date="2021" name="Nat. Commun.">
        <title>Genetic determinants of endophytism in the Arabidopsis root mycobiome.</title>
        <authorList>
            <person name="Mesny F."/>
            <person name="Miyauchi S."/>
            <person name="Thiergart T."/>
            <person name="Pickel B."/>
            <person name="Atanasova L."/>
            <person name="Karlsson M."/>
            <person name="Huettel B."/>
            <person name="Barry K.W."/>
            <person name="Haridas S."/>
            <person name="Chen C."/>
            <person name="Bauer D."/>
            <person name="Andreopoulos W."/>
            <person name="Pangilinan J."/>
            <person name="LaButti K."/>
            <person name="Riley R."/>
            <person name="Lipzen A."/>
            <person name="Clum A."/>
            <person name="Drula E."/>
            <person name="Henrissat B."/>
            <person name="Kohler A."/>
            <person name="Grigoriev I.V."/>
            <person name="Martin F.M."/>
            <person name="Hacquard S."/>
        </authorList>
    </citation>
    <scope>NUCLEOTIDE SEQUENCE</scope>
    <source>
        <strain evidence="7">MPI-SDFR-AT-0120</strain>
    </source>
</reference>
<dbReference type="InterPro" id="IPR005103">
    <property type="entry name" value="AA9_LPMO"/>
</dbReference>
<proteinExistence type="predicted"/>
<evidence type="ECO:0000259" key="6">
    <source>
        <dbReference type="Pfam" id="PF03443"/>
    </source>
</evidence>
<dbReference type="Pfam" id="PF03443">
    <property type="entry name" value="AA9"/>
    <property type="match status" value="1"/>
</dbReference>
<keyword evidence="7" id="KW-0378">Hydrolase</keyword>
<feature type="signal peptide" evidence="5">
    <location>
        <begin position="1"/>
        <end position="20"/>
    </location>
</feature>
<keyword evidence="4" id="KW-1015">Disulfide bond</keyword>
<evidence type="ECO:0000313" key="7">
    <source>
        <dbReference type="EMBL" id="KAH7086327.1"/>
    </source>
</evidence>
<evidence type="ECO:0000256" key="2">
    <source>
        <dbReference type="ARBA" id="ARBA00004613"/>
    </source>
</evidence>
<accession>A0A8K0R4C5</accession>
<keyword evidence="8" id="KW-1185">Reference proteome</keyword>
<protein>
    <submittedName>
        <fullName evidence="7">Glycoside hydrolase</fullName>
    </submittedName>
</protein>
<dbReference type="Gene3D" id="2.70.50.70">
    <property type="match status" value="1"/>
</dbReference>
<evidence type="ECO:0000256" key="1">
    <source>
        <dbReference type="ARBA" id="ARBA00001973"/>
    </source>
</evidence>
<gene>
    <name evidence="7" type="ORF">FB567DRAFT_68036</name>
</gene>
<dbReference type="GO" id="GO:0005576">
    <property type="term" value="C:extracellular region"/>
    <property type="evidence" value="ECO:0007669"/>
    <property type="project" value="UniProtKB-SubCell"/>
</dbReference>
<dbReference type="AlphaFoldDB" id="A0A8K0R4C5"/>
<comment type="caution">
    <text evidence="7">The sequence shown here is derived from an EMBL/GenBank/DDBJ whole genome shotgun (WGS) entry which is preliminary data.</text>
</comment>
<keyword evidence="5" id="KW-0732">Signal</keyword>